<evidence type="ECO:0000313" key="2">
    <source>
        <dbReference type="EMBL" id="GEU45646.1"/>
    </source>
</evidence>
<proteinExistence type="predicted"/>
<organism evidence="2">
    <name type="scientific">Tanacetum cinerariifolium</name>
    <name type="common">Dalmatian daisy</name>
    <name type="synonym">Chrysanthemum cinerariifolium</name>
    <dbReference type="NCBI Taxonomy" id="118510"/>
    <lineage>
        <taxon>Eukaryota</taxon>
        <taxon>Viridiplantae</taxon>
        <taxon>Streptophyta</taxon>
        <taxon>Embryophyta</taxon>
        <taxon>Tracheophyta</taxon>
        <taxon>Spermatophyta</taxon>
        <taxon>Magnoliopsida</taxon>
        <taxon>eudicotyledons</taxon>
        <taxon>Gunneridae</taxon>
        <taxon>Pentapetalae</taxon>
        <taxon>asterids</taxon>
        <taxon>campanulids</taxon>
        <taxon>Asterales</taxon>
        <taxon>Asteraceae</taxon>
        <taxon>Asteroideae</taxon>
        <taxon>Anthemideae</taxon>
        <taxon>Anthemidinae</taxon>
        <taxon>Tanacetum</taxon>
    </lineage>
</organism>
<feature type="region of interest" description="Disordered" evidence="1">
    <location>
        <begin position="105"/>
        <end position="134"/>
    </location>
</feature>
<dbReference type="AlphaFoldDB" id="A0A6L2K8A3"/>
<name>A0A6L2K8A3_TANCI</name>
<comment type="caution">
    <text evidence="2">The sequence shown here is derived from an EMBL/GenBank/DDBJ whole genome shotgun (WGS) entry which is preliminary data.</text>
</comment>
<protein>
    <submittedName>
        <fullName evidence="2">Uncharacterized protein</fullName>
    </submittedName>
</protein>
<reference evidence="2" key="1">
    <citation type="journal article" date="2019" name="Sci. Rep.">
        <title>Draft genome of Tanacetum cinerariifolium, the natural source of mosquito coil.</title>
        <authorList>
            <person name="Yamashiro T."/>
            <person name="Shiraishi A."/>
            <person name="Satake H."/>
            <person name="Nakayama K."/>
        </authorList>
    </citation>
    <scope>NUCLEOTIDE SEQUENCE</scope>
</reference>
<evidence type="ECO:0000256" key="1">
    <source>
        <dbReference type="SAM" id="MobiDB-lite"/>
    </source>
</evidence>
<accession>A0A6L2K8A3</accession>
<feature type="compositionally biased region" description="Polar residues" evidence="1">
    <location>
        <begin position="108"/>
        <end position="124"/>
    </location>
</feature>
<gene>
    <name evidence="2" type="ORF">Tci_017624</name>
</gene>
<sequence>MNDTSLMEKVDNNTTLDSSYMCNNEFNDDQNVDDHEDELTLHSWPQVRKSSFAKPYDVNAPAPSRNLPKHVLFQSPRESVGSNGMAHNYYLDEAKKRAQLQKYKALNTKPSVQQSARLPNTANGNKPKPRNFNP</sequence>
<dbReference type="EMBL" id="BKCJ010002014">
    <property type="protein sequence ID" value="GEU45646.1"/>
    <property type="molecule type" value="Genomic_DNA"/>
</dbReference>